<dbReference type="RefSeq" id="WP_170031850.1">
    <property type="nucleotide sequence ID" value="NZ_FNDU01000002.1"/>
</dbReference>
<dbReference type="Pfam" id="PF04657">
    <property type="entry name" value="DMT_YdcZ"/>
    <property type="match status" value="1"/>
</dbReference>
<evidence type="ECO:0000313" key="4">
    <source>
        <dbReference type="Proteomes" id="UP000199017"/>
    </source>
</evidence>
<dbReference type="EMBL" id="FNDU01000002">
    <property type="protein sequence ID" value="SDH67421.1"/>
    <property type="molecule type" value="Genomic_DNA"/>
</dbReference>
<name>A0A1G8EC03_9BACI</name>
<feature type="chain" id="PRO_5039398820" evidence="2">
    <location>
        <begin position="18"/>
        <end position="142"/>
    </location>
</feature>
<keyword evidence="1" id="KW-0812">Transmembrane</keyword>
<reference evidence="3 4" key="1">
    <citation type="submission" date="2016-10" db="EMBL/GenBank/DDBJ databases">
        <authorList>
            <person name="de Groot N.N."/>
        </authorList>
    </citation>
    <scope>NUCLEOTIDE SEQUENCE [LARGE SCALE GENOMIC DNA]</scope>
    <source>
        <strain evidence="4">P4B,CCM 7963,CECT 7998,DSM 25260,IBRC-M 10614,KCTC 13821</strain>
    </source>
</reference>
<accession>A0A1G8EC03</accession>
<proteinExistence type="predicted"/>
<evidence type="ECO:0000256" key="2">
    <source>
        <dbReference type="SAM" id="SignalP"/>
    </source>
</evidence>
<organism evidence="3 4">
    <name type="scientific">Alteribacillus bidgolensis</name>
    <dbReference type="NCBI Taxonomy" id="930129"/>
    <lineage>
        <taxon>Bacteria</taxon>
        <taxon>Bacillati</taxon>
        <taxon>Bacillota</taxon>
        <taxon>Bacilli</taxon>
        <taxon>Bacillales</taxon>
        <taxon>Bacillaceae</taxon>
        <taxon>Alteribacillus</taxon>
    </lineage>
</organism>
<dbReference type="Proteomes" id="UP000199017">
    <property type="component" value="Unassembled WGS sequence"/>
</dbReference>
<feature type="transmembrane region" description="Helical" evidence="1">
    <location>
        <begin position="68"/>
        <end position="87"/>
    </location>
</feature>
<keyword evidence="1" id="KW-0472">Membrane</keyword>
<sequence>MKWLFILLSMLGGSALAFQAGVNGEIGKRVGTIETSFLAYAMGAAALFIFSILLGKGNYSVVWTLPKWEMFIGVLGALYIFIMVLSVPRVGTGTALVAAIMGQVIMGMVLDHFGLFGAKVNPISMDRIIGVALMGGSLYFIL</sequence>
<dbReference type="GO" id="GO:0005886">
    <property type="term" value="C:plasma membrane"/>
    <property type="evidence" value="ECO:0007669"/>
    <property type="project" value="TreeGrafter"/>
</dbReference>
<evidence type="ECO:0000256" key="1">
    <source>
        <dbReference type="SAM" id="Phobius"/>
    </source>
</evidence>
<protein>
    <submittedName>
        <fullName evidence="3">Transporter family-2 protein</fullName>
    </submittedName>
</protein>
<gene>
    <name evidence="3" type="ORF">SAMN05216352_102160</name>
</gene>
<keyword evidence="4" id="KW-1185">Reference proteome</keyword>
<feature type="transmembrane region" description="Helical" evidence="1">
    <location>
        <begin position="93"/>
        <end position="113"/>
    </location>
</feature>
<feature type="signal peptide" evidence="2">
    <location>
        <begin position="1"/>
        <end position="17"/>
    </location>
</feature>
<feature type="transmembrane region" description="Helical" evidence="1">
    <location>
        <begin position="37"/>
        <end position="56"/>
    </location>
</feature>
<dbReference type="InterPro" id="IPR006750">
    <property type="entry name" value="YdcZ"/>
</dbReference>
<dbReference type="AlphaFoldDB" id="A0A1G8EC03"/>
<dbReference type="STRING" id="930129.SAMN05216352_102160"/>
<keyword evidence="1" id="KW-1133">Transmembrane helix</keyword>
<keyword evidence="2" id="KW-0732">Signal</keyword>
<dbReference type="PANTHER" id="PTHR34821">
    <property type="entry name" value="INNER MEMBRANE PROTEIN YDCZ"/>
    <property type="match status" value="1"/>
</dbReference>
<dbReference type="PANTHER" id="PTHR34821:SF2">
    <property type="entry name" value="INNER MEMBRANE PROTEIN YDCZ"/>
    <property type="match status" value="1"/>
</dbReference>
<evidence type="ECO:0000313" key="3">
    <source>
        <dbReference type="EMBL" id="SDH67421.1"/>
    </source>
</evidence>